<proteinExistence type="inferred from homology"/>
<protein>
    <recommendedName>
        <fullName evidence="6">RNA polymerase sigma factor</fullName>
    </recommendedName>
</protein>
<feature type="domain" description="RNA polymerase sigma-70 region 2" evidence="7">
    <location>
        <begin position="28"/>
        <end position="94"/>
    </location>
</feature>
<dbReference type="Gene3D" id="1.10.1740.10">
    <property type="match status" value="1"/>
</dbReference>
<evidence type="ECO:0000256" key="1">
    <source>
        <dbReference type="ARBA" id="ARBA00010641"/>
    </source>
</evidence>
<dbReference type="InterPro" id="IPR013324">
    <property type="entry name" value="RNA_pol_sigma_r3/r4-like"/>
</dbReference>
<gene>
    <name evidence="9" type="ORF">GCM10017044_01660</name>
</gene>
<dbReference type="InterPro" id="IPR007627">
    <property type="entry name" value="RNA_pol_sigma70_r2"/>
</dbReference>
<dbReference type="GO" id="GO:0016987">
    <property type="term" value="F:sigma factor activity"/>
    <property type="evidence" value="ECO:0007669"/>
    <property type="project" value="UniProtKB-KW"/>
</dbReference>
<dbReference type="AlphaFoldDB" id="A0A919E4A9"/>
<dbReference type="RefSeq" id="WP_229819038.1">
    <property type="nucleotide sequence ID" value="NZ_BNCI01000001.1"/>
</dbReference>
<feature type="domain" description="RNA polymerase sigma-70 region 4" evidence="8">
    <location>
        <begin position="129"/>
        <end position="178"/>
    </location>
</feature>
<dbReference type="EMBL" id="BNCI01000001">
    <property type="protein sequence ID" value="GHF11547.1"/>
    <property type="molecule type" value="Genomic_DNA"/>
</dbReference>
<evidence type="ECO:0000256" key="4">
    <source>
        <dbReference type="ARBA" id="ARBA00023125"/>
    </source>
</evidence>
<sequence length="184" mass="21487">MITEREKYESLVMRVAEHKDKAAFKELFLYFAPRVKAHLVKLSMDPRLAEDLAQDVMVKVWRKAGQYNPAKARLSTWIFTIARNSYIDQVRKQKYPEVNADDHLGEMVADEKTEKPLEQKQTAARVNNAMKHLKPEQVEVIQLSFFEELSHSEIAERLQLPLGTVKSRIRLAFKTLRKELGEYE</sequence>
<evidence type="ECO:0000256" key="6">
    <source>
        <dbReference type="RuleBase" id="RU000716"/>
    </source>
</evidence>
<evidence type="ECO:0000256" key="5">
    <source>
        <dbReference type="ARBA" id="ARBA00023163"/>
    </source>
</evidence>
<dbReference type="Gene3D" id="1.10.10.10">
    <property type="entry name" value="Winged helix-like DNA-binding domain superfamily/Winged helix DNA-binding domain"/>
    <property type="match status" value="1"/>
</dbReference>
<accession>A0A919E4A9</accession>
<dbReference type="PROSITE" id="PS01063">
    <property type="entry name" value="SIGMA70_ECF"/>
    <property type="match status" value="1"/>
</dbReference>
<reference evidence="9" key="2">
    <citation type="submission" date="2020-09" db="EMBL/GenBank/DDBJ databases">
        <authorList>
            <person name="Sun Q."/>
            <person name="Kim S."/>
        </authorList>
    </citation>
    <scope>NUCLEOTIDE SEQUENCE</scope>
    <source>
        <strain evidence="9">KCTC 42590</strain>
    </source>
</reference>
<dbReference type="NCBIfam" id="TIGR02937">
    <property type="entry name" value="sigma70-ECF"/>
    <property type="match status" value="1"/>
</dbReference>
<dbReference type="PANTHER" id="PTHR43133">
    <property type="entry name" value="RNA POLYMERASE ECF-TYPE SIGMA FACTO"/>
    <property type="match status" value="1"/>
</dbReference>
<dbReference type="InterPro" id="IPR007630">
    <property type="entry name" value="RNA_pol_sigma70_r4"/>
</dbReference>
<evidence type="ECO:0000256" key="2">
    <source>
        <dbReference type="ARBA" id="ARBA00023015"/>
    </source>
</evidence>
<dbReference type="Pfam" id="PF04542">
    <property type="entry name" value="Sigma70_r2"/>
    <property type="match status" value="1"/>
</dbReference>
<comment type="caution">
    <text evidence="9">The sequence shown here is derived from an EMBL/GenBank/DDBJ whole genome shotgun (WGS) entry which is preliminary data.</text>
</comment>
<evidence type="ECO:0000256" key="3">
    <source>
        <dbReference type="ARBA" id="ARBA00023082"/>
    </source>
</evidence>
<dbReference type="Pfam" id="PF04545">
    <property type="entry name" value="Sigma70_r4"/>
    <property type="match status" value="1"/>
</dbReference>
<dbReference type="InterPro" id="IPR000838">
    <property type="entry name" value="RNA_pol_sigma70_ECF_CS"/>
</dbReference>
<evidence type="ECO:0000313" key="9">
    <source>
        <dbReference type="EMBL" id="GHF11547.1"/>
    </source>
</evidence>
<evidence type="ECO:0000313" key="10">
    <source>
        <dbReference type="Proteomes" id="UP000630923"/>
    </source>
</evidence>
<evidence type="ECO:0000259" key="8">
    <source>
        <dbReference type="Pfam" id="PF04545"/>
    </source>
</evidence>
<keyword evidence="4 6" id="KW-0238">DNA-binding</keyword>
<comment type="similarity">
    <text evidence="1 6">Belongs to the sigma-70 factor family. ECF subfamily.</text>
</comment>
<evidence type="ECO:0000259" key="7">
    <source>
        <dbReference type="Pfam" id="PF04542"/>
    </source>
</evidence>
<name>A0A919E4A9_9PROT</name>
<dbReference type="SUPFAM" id="SSF88946">
    <property type="entry name" value="Sigma2 domain of RNA polymerase sigma factors"/>
    <property type="match status" value="1"/>
</dbReference>
<keyword evidence="3 6" id="KW-0731">Sigma factor</keyword>
<organism evidence="9 10">
    <name type="scientific">Kordiimonas sediminis</name>
    <dbReference type="NCBI Taxonomy" id="1735581"/>
    <lineage>
        <taxon>Bacteria</taxon>
        <taxon>Pseudomonadati</taxon>
        <taxon>Pseudomonadota</taxon>
        <taxon>Alphaproteobacteria</taxon>
        <taxon>Kordiimonadales</taxon>
        <taxon>Kordiimonadaceae</taxon>
        <taxon>Kordiimonas</taxon>
    </lineage>
</organism>
<reference evidence="9" key="1">
    <citation type="journal article" date="2014" name="Int. J. Syst. Evol. Microbiol.">
        <title>Complete genome sequence of Corynebacterium casei LMG S-19264T (=DSM 44701T), isolated from a smear-ripened cheese.</title>
        <authorList>
            <consortium name="US DOE Joint Genome Institute (JGI-PGF)"/>
            <person name="Walter F."/>
            <person name="Albersmeier A."/>
            <person name="Kalinowski J."/>
            <person name="Ruckert C."/>
        </authorList>
    </citation>
    <scope>NUCLEOTIDE SEQUENCE</scope>
    <source>
        <strain evidence="9">KCTC 42590</strain>
    </source>
</reference>
<dbReference type="InterPro" id="IPR014284">
    <property type="entry name" value="RNA_pol_sigma-70_dom"/>
</dbReference>
<dbReference type="PANTHER" id="PTHR43133:SF62">
    <property type="entry name" value="RNA POLYMERASE SIGMA FACTOR SIGZ"/>
    <property type="match status" value="1"/>
</dbReference>
<keyword evidence="2 6" id="KW-0805">Transcription regulation</keyword>
<dbReference type="Proteomes" id="UP000630923">
    <property type="component" value="Unassembled WGS sequence"/>
</dbReference>
<dbReference type="GO" id="GO:0006352">
    <property type="term" value="P:DNA-templated transcription initiation"/>
    <property type="evidence" value="ECO:0007669"/>
    <property type="project" value="InterPro"/>
</dbReference>
<dbReference type="InterPro" id="IPR013325">
    <property type="entry name" value="RNA_pol_sigma_r2"/>
</dbReference>
<dbReference type="InterPro" id="IPR039425">
    <property type="entry name" value="RNA_pol_sigma-70-like"/>
</dbReference>
<dbReference type="SUPFAM" id="SSF88659">
    <property type="entry name" value="Sigma3 and sigma4 domains of RNA polymerase sigma factors"/>
    <property type="match status" value="1"/>
</dbReference>
<keyword evidence="5 6" id="KW-0804">Transcription</keyword>
<keyword evidence="10" id="KW-1185">Reference proteome</keyword>
<dbReference type="InterPro" id="IPR036388">
    <property type="entry name" value="WH-like_DNA-bd_sf"/>
</dbReference>
<dbReference type="CDD" id="cd06171">
    <property type="entry name" value="Sigma70_r4"/>
    <property type="match status" value="1"/>
</dbReference>
<dbReference type="GO" id="GO:0003677">
    <property type="term" value="F:DNA binding"/>
    <property type="evidence" value="ECO:0007669"/>
    <property type="project" value="UniProtKB-KW"/>
</dbReference>